<name>A0A7M1RUT3_9CAUD</name>
<evidence type="ECO:0000313" key="2">
    <source>
        <dbReference type="Proteomes" id="UP000593899"/>
    </source>
</evidence>
<dbReference type="RefSeq" id="YP_010110343.1">
    <property type="nucleotide sequence ID" value="NC_055870.1"/>
</dbReference>
<evidence type="ECO:0000313" key="1">
    <source>
        <dbReference type="EMBL" id="QOR58185.1"/>
    </source>
</evidence>
<organism evidence="1 2">
    <name type="scientific">uncultured phage cr107_1</name>
    <dbReference type="NCBI Taxonomy" id="2772061"/>
    <lineage>
        <taxon>Viruses</taxon>
        <taxon>Duplodnaviria</taxon>
        <taxon>Heunggongvirae</taxon>
        <taxon>Uroviricota</taxon>
        <taxon>Caudoviricetes</taxon>
        <taxon>Crassvirales</taxon>
        <taxon>Intestiviridae</taxon>
        <taxon>Churivirinae</taxon>
        <taxon>Jahgtovirus</taxon>
        <taxon>Jahgtovirus intestinihominis</taxon>
    </lineage>
</organism>
<dbReference type="KEGG" id="vg:65128641"/>
<dbReference type="Proteomes" id="UP000593899">
    <property type="component" value="Segment"/>
</dbReference>
<sequence length="205" mass="23430">MNKYNIKLIDKCRTVDWRKTLESRGYVYFSTGKYNLNLIGVRAKERDNNEFNDAFIIDYWTGNGRRYTPVYPCTTDPGFKSLEKPVNIKGCAILVPGQYRGCFKKGYHKGQYAALVQHKPVKVFRDANKDFYMDCDESSIEEGMFGINIHKAGEASVVVDGWSAGCQVLARGTDFRELMNIVELSIPIYGNVFSYTLLEEKDLII</sequence>
<dbReference type="GeneID" id="65128641"/>
<keyword evidence="2" id="KW-1185">Reference proteome</keyword>
<proteinExistence type="predicted"/>
<reference evidence="1 2" key="1">
    <citation type="submission" date="2020-07" db="EMBL/GenBank/DDBJ databases">
        <title>Taxonomic proposal: Crassvirales, a new order of highly abundant and diverse bacterial viruses.</title>
        <authorList>
            <person name="Shkoporov A.N."/>
            <person name="Stockdale S.R."/>
            <person name="Guerin E."/>
            <person name="Ross R.P."/>
            <person name="Hill C."/>
        </authorList>
    </citation>
    <scope>NUCLEOTIDE SEQUENCE [LARGE SCALE GENOMIC DNA]</scope>
</reference>
<accession>A0A7M1RUT3</accession>
<protein>
    <submittedName>
        <fullName evidence="1">Uncharacterized protein</fullName>
    </submittedName>
</protein>
<dbReference type="EMBL" id="MT774377">
    <property type="protein sequence ID" value="QOR58185.1"/>
    <property type="molecule type" value="Genomic_DNA"/>
</dbReference>